<dbReference type="EMBL" id="JBFOLK010000005">
    <property type="protein sequence ID" value="KAL2512893.1"/>
    <property type="molecule type" value="Genomic_DNA"/>
</dbReference>
<proteinExistence type="predicted"/>
<name>A0ABD1TJI5_9LAMI</name>
<dbReference type="InterPro" id="IPR043128">
    <property type="entry name" value="Rev_trsase/Diguanyl_cyclase"/>
</dbReference>
<protein>
    <submittedName>
        <fullName evidence="1">Ribonuclease H</fullName>
    </submittedName>
</protein>
<dbReference type="InterPro" id="IPR043502">
    <property type="entry name" value="DNA/RNA_pol_sf"/>
</dbReference>
<dbReference type="SUPFAM" id="SSF56672">
    <property type="entry name" value="DNA/RNA polymerases"/>
    <property type="match status" value="1"/>
</dbReference>
<comment type="caution">
    <text evidence="1">The sequence shown here is derived from an EMBL/GenBank/DDBJ whole genome shotgun (WGS) entry which is preliminary data.</text>
</comment>
<reference evidence="2" key="1">
    <citation type="submission" date="2024-07" db="EMBL/GenBank/DDBJ databases">
        <title>Two chromosome-level genome assemblies of Korean endemic species Abeliophyllum distichum and Forsythia ovata (Oleaceae).</title>
        <authorList>
            <person name="Jang H."/>
        </authorList>
    </citation>
    <scope>NUCLEOTIDE SEQUENCE [LARGE SCALE GENOMIC DNA]</scope>
</reference>
<organism evidence="1 2">
    <name type="scientific">Abeliophyllum distichum</name>
    <dbReference type="NCBI Taxonomy" id="126358"/>
    <lineage>
        <taxon>Eukaryota</taxon>
        <taxon>Viridiplantae</taxon>
        <taxon>Streptophyta</taxon>
        <taxon>Embryophyta</taxon>
        <taxon>Tracheophyta</taxon>
        <taxon>Spermatophyta</taxon>
        <taxon>Magnoliopsida</taxon>
        <taxon>eudicotyledons</taxon>
        <taxon>Gunneridae</taxon>
        <taxon>Pentapetalae</taxon>
        <taxon>asterids</taxon>
        <taxon>lamiids</taxon>
        <taxon>Lamiales</taxon>
        <taxon>Oleaceae</taxon>
        <taxon>Forsythieae</taxon>
        <taxon>Abeliophyllum</taxon>
    </lineage>
</organism>
<dbReference type="Proteomes" id="UP001604336">
    <property type="component" value="Unassembled WGS sequence"/>
</dbReference>
<accession>A0ABD1TJI5</accession>
<keyword evidence="2" id="KW-1185">Reference proteome</keyword>
<evidence type="ECO:0000313" key="1">
    <source>
        <dbReference type="EMBL" id="KAL2512893.1"/>
    </source>
</evidence>
<evidence type="ECO:0000313" key="2">
    <source>
        <dbReference type="Proteomes" id="UP001604336"/>
    </source>
</evidence>
<dbReference type="AlphaFoldDB" id="A0ABD1TJI5"/>
<sequence length="212" mass="24733">MKDELNQFLRENVDVFAWKHNDMVGLDLYVAYHVLKVDLKIYPSIQKRRLLSTERYGTLKEKVDKLLANRFIKEAVYLQWVSNSVLLKENAGAIYQRLVNCMFLEQIRNTMDVNVDDKLVKSVNAEDHIEAQLSKMKFRPLKMQEIFGLHGKSTRDRGQSREDQNACRYEISILSQGGPKPHKKIGSLKLIYIKGNRPLPVLLPDHQRRKVI</sequence>
<dbReference type="Gene3D" id="3.30.70.270">
    <property type="match status" value="1"/>
</dbReference>
<gene>
    <name evidence="1" type="ORF">Adt_18493</name>
</gene>